<keyword evidence="3" id="KW-1185">Reference proteome</keyword>
<evidence type="ECO:0000259" key="1">
    <source>
        <dbReference type="Pfam" id="PF16020"/>
    </source>
</evidence>
<reference evidence="2 3" key="1">
    <citation type="journal article" date="2016" name="Nat. Commun.">
        <title>Extremotolerant tardigrade genome and improved radiotolerance of human cultured cells by tardigrade-unique protein.</title>
        <authorList>
            <person name="Hashimoto T."/>
            <person name="Horikawa D.D."/>
            <person name="Saito Y."/>
            <person name="Kuwahara H."/>
            <person name="Kozuka-Hata H."/>
            <person name="Shin-I T."/>
            <person name="Minakuchi Y."/>
            <person name="Ohishi K."/>
            <person name="Motoyama A."/>
            <person name="Aizu T."/>
            <person name="Enomoto A."/>
            <person name="Kondo K."/>
            <person name="Tanaka S."/>
            <person name="Hara Y."/>
            <person name="Koshikawa S."/>
            <person name="Sagara H."/>
            <person name="Miura T."/>
            <person name="Yokobori S."/>
            <person name="Miyagawa K."/>
            <person name="Suzuki Y."/>
            <person name="Kubo T."/>
            <person name="Oyama M."/>
            <person name="Kohara Y."/>
            <person name="Fujiyama A."/>
            <person name="Arakawa K."/>
            <person name="Katayama T."/>
            <person name="Toyoda A."/>
            <person name="Kunieda T."/>
        </authorList>
    </citation>
    <scope>NUCLEOTIDE SEQUENCE [LARGE SCALE GENOMIC DNA]</scope>
    <source>
        <strain evidence="2 3">YOKOZUNA-1</strain>
    </source>
</reference>
<dbReference type="Pfam" id="PF16020">
    <property type="entry name" value="Deltameth_res"/>
    <property type="match status" value="1"/>
</dbReference>
<comment type="caution">
    <text evidence="2">The sequence shown here is derived from an EMBL/GenBank/DDBJ whole genome shotgun (WGS) entry which is preliminary data.</text>
</comment>
<proteinExistence type="predicted"/>
<dbReference type="AlphaFoldDB" id="A0A1D1UVK5"/>
<dbReference type="InterPro" id="IPR031973">
    <property type="entry name" value="Deltameth_res_prag01"/>
</dbReference>
<accession>A0A1D1UVK5</accession>
<name>A0A1D1UVK5_RAMVA</name>
<evidence type="ECO:0000313" key="3">
    <source>
        <dbReference type="Proteomes" id="UP000186922"/>
    </source>
</evidence>
<sequence>MWGSLLFSTRLAGRRFASSVAAHGHGHAAPAKANMNSLVVPSGSWQTAYGKKQAEYTMQLVGSLAFLGLTCVYIWRVDPFQWEKVRKPKKFMHNPPAFDSPVLEPNVLAADYHANMPVEKVSVAVKK</sequence>
<dbReference type="EMBL" id="BDGG01000002">
    <property type="protein sequence ID" value="GAU91772.1"/>
    <property type="molecule type" value="Genomic_DNA"/>
</dbReference>
<feature type="domain" description="Deltamethrin resistance protein prag01" evidence="1">
    <location>
        <begin position="38"/>
        <end position="83"/>
    </location>
</feature>
<evidence type="ECO:0000313" key="2">
    <source>
        <dbReference type="EMBL" id="GAU91772.1"/>
    </source>
</evidence>
<organism evidence="2 3">
    <name type="scientific">Ramazzottius varieornatus</name>
    <name type="common">Water bear</name>
    <name type="synonym">Tardigrade</name>
    <dbReference type="NCBI Taxonomy" id="947166"/>
    <lineage>
        <taxon>Eukaryota</taxon>
        <taxon>Metazoa</taxon>
        <taxon>Ecdysozoa</taxon>
        <taxon>Tardigrada</taxon>
        <taxon>Eutardigrada</taxon>
        <taxon>Parachela</taxon>
        <taxon>Hypsibioidea</taxon>
        <taxon>Ramazzottiidae</taxon>
        <taxon>Ramazzottius</taxon>
    </lineage>
</organism>
<dbReference type="OrthoDB" id="9981889at2759"/>
<dbReference type="Proteomes" id="UP000186922">
    <property type="component" value="Unassembled WGS sequence"/>
</dbReference>
<gene>
    <name evidence="2" type="primary">RvY_03966-1</name>
    <name evidence="2" type="synonym">RvY_03966.1</name>
    <name evidence="2" type="ORF">RvY_03966</name>
</gene>
<protein>
    <recommendedName>
        <fullName evidence="1">Deltamethrin resistance protein prag01 domain-containing protein</fullName>
    </recommendedName>
</protein>